<name>A0A6J6CIZ8_9ZZZZ</name>
<evidence type="ECO:0000313" key="1">
    <source>
        <dbReference type="EMBL" id="CAB4550249.1"/>
    </source>
</evidence>
<protein>
    <submittedName>
        <fullName evidence="1">Unannotated protein</fullName>
    </submittedName>
</protein>
<proteinExistence type="predicted"/>
<accession>A0A6J6CIZ8</accession>
<dbReference type="EMBL" id="CAEZSR010000026">
    <property type="protein sequence ID" value="CAB4550249.1"/>
    <property type="molecule type" value="Genomic_DNA"/>
</dbReference>
<gene>
    <name evidence="1" type="ORF">UFOPK1493_01000</name>
</gene>
<organism evidence="1">
    <name type="scientific">freshwater metagenome</name>
    <dbReference type="NCBI Taxonomy" id="449393"/>
    <lineage>
        <taxon>unclassified sequences</taxon>
        <taxon>metagenomes</taxon>
        <taxon>ecological metagenomes</taxon>
    </lineage>
</organism>
<sequence>MSDAAEHDGTAVAERMLEKVRIFVTETLDDRERAMFAVLLAPGVAAAYATDDRPDVAGFALDDAHWQPLPLPQTLASVVRSAEVRIVVEPRWARQEPTEGL</sequence>
<dbReference type="AlphaFoldDB" id="A0A6J6CIZ8"/>
<reference evidence="1" key="1">
    <citation type="submission" date="2020-05" db="EMBL/GenBank/DDBJ databases">
        <authorList>
            <person name="Chiriac C."/>
            <person name="Salcher M."/>
            <person name="Ghai R."/>
            <person name="Kavagutti S V."/>
        </authorList>
    </citation>
    <scope>NUCLEOTIDE SEQUENCE</scope>
</reference>